<name>A0AAE3XG57_9DEIO</name>
<feature type="non-terminal residue" evidence="1">
    <location>
        <position position="37"/>
    </location>
</feature>
<gene>
    <name evidence="1" type="ORF">J2Y00_005157</name>
</gene>
<sequence length="37" mass="3855">MELPHPEGAPSGKLRLLAKGLNKRAKADLAAHAHALA</sequence>
<protein>
    <submittedName>
        <fullName evidence="1">Uncharacterized protein</fullName>
    </submittedName>
</protein>
<proteinExistence type="predicted"/>
<dbReference type="AlphaFoldDB" id="A0AAE3XG57"/>
<dbReference type="Proteomes" id="UP001185331">
    <property type="component" value="Unassembled WGS sequence"/>
</dbReference>
<reference evidence="1" key="1">
    <citation type="submission" date="2023-07" db="EMBL/GenBank/DDBJ databases">
        <title>Sorghum-associated microbial communities from plants grown in Nebraska, USA.</title>
        <authorList>
            <person name="Schachtman D."/>
        </authorList>
    </citation>
    <scope>NUCLEOTIDE SEQUENCE</scope>
    <source>
        <strain evidence="1">BE330</strain>
    </source>
</reference>
<organism evidence="1 2">
    <name type="scientific">Deinococcus soli</name>
    <name type="common">ex Cha et al. 2016</name>
    <dbReference type="NCBI Taxonomy" id="1309411"/>
    <lineage>
        <taxon>Bacteria</taxon>
        <taxon>Thermotogati</taxon>
        <taxon>Deinococcota</taxon>
        <taxon>Deinococci</taxon>
        <taxon>Deinococcales</taxon>
        <taxon>Deinococcaceae</taxon>
        <taxon>Deinococcus</taxon>
    </lineage>
</organism>
<evidence type="ECO:0000313" key="2">
    <source>
        <dbReference type="Proteomes" id="UP001185331"/>
    </source>
</evidence>
<accession>A0AAE3XG57</accession>
<comment type="caution">
    <text evidence="1">The sequence shown here is derived from an EMBL/GenBank/DDBJ whole genome shotgun (WGS) entry which is preliminary data.</text>
</comment>
<evidence type="ECO:0000313" key="1">
    <source>
        <dbReference type="EMBL" id="MDR6221520.1"/>
    </source>
</evidence>
<dbReference type="EMBL" id="JAVDQK010000043">
    <property type="protein sequence ID" value="MDR6221520.1"/>
    <property type="molecule type" value="Genomic_DNA"/>
</dbReference>